<dbReference type="CDD" id="cd06999">
    <property type="entry name" value="cupin_HpaA-like_N"/>
    <property type="match status" value="1"/>
</dbReference>
<evidence type="ECO:0000256" key="3">
    <source>
        <dbReference type="ARBA" id="ARBA00023163"/>
    </source>
</evidence>
<evidence type="ECO:0000256" key="1">
    <source>
        <dbReference type="ARBA" id="ARBA00023015"/>
    </source>
</evidence>
<dbReference type="PANTHER" id="PTHR43280">
    <property type="entry name" value="ARAC-FAMILY TRANSCRIPTIONAL REGULATOR"/>
    <property type="match status" value="1"/>
</dbReference>
<feature type="domain" description="HTH araC/xylS-type" evidence="4">
    <location>
        <begin position="191"/>
        <end position="289"/>
    </location>
</feature>
<dbReference type="SMART" id="SM00342">
    <property type="entry name" value="HTH_ARAC"/>
    <property type="match status" value="1"/>
</dbReference>
<proteinExistence type="predicted"/>
<dbReference type="SUPFAM" id="SSF46689">
    <property type="entry name" value="Homeodomain-like"/>
    <property type="match status" value="1"/>
</dbReference>
<dbReference type="InterPro" id="IPR047264">
    <property type="entry name" value="Cupin_HpaA-like_N"/>
</dbReference>
<dbReference type="Gene3D" id="2.60.120.10">
    <property type="entry name" value="Jelly Rolls"/>
    <property type="match status" value="1"/>
</dbReference>
<dbReference type="Pfam" id="PF12833">
    <property type="entry name" value="HTH_18"/>
    <property type="match status" value="1"/>
</dbReference>
<dbReference type="InterPro" id="IPR011051">
    <property type="entry name" value="RmlC_Cupin_sf"/>
</dbReference>
<keyword evidence="3" id="KW-0804">Transcription</keyword>
<dbReference type="SUPFAM" id="SSF51182">
    <property type="entry name" value="RmlC-like cupins"/>
    <property type="match status" value="1"/>
</dbReference>
<name>A0ABR6Y0N2_9FLAO</name>
<dbReference type="InterPro" id="IPR020449">
    <property type="entry name" value="Tscrpt_reg_AraC-type_HTH"/>
</dbReference>
<organism evidence="5 6">
    <name type="scientific">Winogradskyella echinorum</name>
    <dbReference type="NCBI Taxonomy" id="538189"/>
    <lineage>
        <taxon>Bacteria</taxon>
        <taxon>Pseudomonadati</taxon>
        <taxon>Bacteroidota</taxon>
        <taxon>Flavobacteriia</taxon>
        <taxon>Flavobacteriales</taxon>
        <taxon>Flavobacteriaceae</taxon>
        <taxon>Winogradskyella</taxon>
    </lineage>
</organism>
<reference evidence="5 6" key="1">
    <citation type="submission" date="2020-08" db="EMBL/GenBank/DDBJ databases">
        <title>Winogradskyella ouciana sp. nov., isolated from the hadal seawater of the Mariana Trench.</title>
        <authorList>
            <person name="He X."/>
        </authorList>
    </citation>
    <scope>NUCLEOTIDE SEQUENCE [LARGE SCALE GENOMIC DNA]</scope>
    <source>
        <strain evidence="5 6">KCTC 22026</strain>
    </source>
</reference>
<gene>
    <name evidence="5" type="ORF">H6H04_07940</name>
</gene>
<accession>A0ABR6Y0N2</accession>
<dbReference type="PROSITE" id="PS01124">
    <property type="entry name" value="HTH_ARAC_FAMILY_2"/>
    <property type="match status" value="1"/>
</dbReference>
<dbReference type="Proteomes" id="UP000607435">
    <property type="component" value="Unassembled WGS sequence"/>
</dbReference>
<dbReference type="InterPro" id="IPR009057">
    <property type="entry name" value="Homeodomain-like_sf"/>
</dbReference>
<dbReference type="Pfam" id="PF07883">
    <property type="entry name" value="Cupin_2"/>
    <property type="match status" value="1"/>
</dbReference>
<dbReference type="InterPro" id="IPR018060">
    <property type="entry name" value="HTH_AraC"/>
</dbReference>
<dbReference type="PRINTS" id="PR00032">
    <property type="entry name" value="HTHARAC"/>
</dbReference>
<dbReference type="InterPro" id="IPR013096">
    <property type="entry name" value="Cupin_2"/>
</dbReference>
<evidence type="ECO:0000313" key="6">
    <source>
        <dbReference type="Proteomes" id="UP000607435"/>
    </source>
</evidence>
<dbReference type="Gene3D" id="1.10.10.60">
    <property type="entry name" value="Homeodomain-like"/>
    <property type="match status" value="1"/>
</dbReference>
<protein>
    <submittedName>
        <fullName evidence="5">Helix-turn-helix domain-containing protein</fullName>
    </submittedName>
</protein>
<evidence type="ECO:0000313" key="5">
    <source>
        <dbReference type="EMBL" id="MBC3846306.1"/>
    </source>
</evidence>
<keyword evidence="6" id="KW-1185">Reference proteome</keyword>
<dbReference type="EMBL" id="JACOME010000002">
    <property type="protein sequence ID" value="MBC3846306.1"/>
    <property type="molecule type" value="Genomic_DNA"/>
</dbReference>
<keyword evidence="1" id="KW-0805">Transcription regulation</keyword>
<sequence length="289" mass="33659">MNDILRYKGLYGEQQLPFVTDFIHIEPLEERSRVYSWEIQEHFHTDLVQLFIIESGKGELYSEGEKMILQAPCVVTVPANVLHGFHFEPQITGDVITLSISFFETLLKDRPQIKNESKRLSNFTFEAHSEIVDEILYLKSKIEEELLIEASEKLLAITIYFELLYLQLYREKFRTTANALISNNRNLAYYQQFQDLIRQNSKDLPSIKKFAKAIGITQTHLNRVCQTVAEKSALKVVQDYTLNEAKKYLLNTSYSISEVAYFLNFNDPAYFNRLFKKRVGVTPGEFRKG</sequence>
<dbReference type="RefSeq" id="WP_186845431.1">
    <property type="nucleotide sequence ID" value="NZ_JACOME010000002.1"/>
</dbReference>
<evidence type="ECO:0000256" key="2">
    <source>
        <dbReference type="ARBA" id="ARBA00023125"/>
    </source>
</evidence>
<evidence type="ECO:0000259" key="4">
    <source>
        <dbReference type="PROSITE" id="PS01124"/>
    </source>
</evidence>
<dbReference type="InterPro" id="IPR014710">
    <property type="entry name" value="RmlC-like_jellyroll"/>
</dbReference>
<comment type="caution">
    <text evidence="5">The sequence shown here is derived from an EMBL/GenBank/DDBJ whole genome shotgun (WGS) entry which is preliminary data.</text>
</comment>
<dbReference type="PANTHER" id="PTHR43280:SF32">
    <property type="entry name" value="TRANSCRIPTIONAL REGULATORY PROTEIN"/>
    <property type="match status" value="1"/>
</dbReference>
<keyword evidence="2" id="KW-0238">DNA-binding</keyword>